<sequence>MSRINHQNAWETEEHPSLEVLRQYQSGELPAPQSHQLERHLASCEMCSDLLGGMALSQPARVQRAVRETRGRLKNLLAQKKRKRKVFQWPVWQTAAVLLVLLFAIAEVVYHHYFNKPASHTTEETTYHQATWRFVGHVANATGKSLPEATVKVKGTDLQTKTDQRGEFMLNIPAKDSVLIVSHFGYKEKEVIVSTSNNHVRIVLTEGPE</sequence>
<gene>
    <name evidence="2" type="ORF">DC20_15385</name>
</gene>
<dbReference type="Gene3D" id="1.10.10.1320">
    <property type="entry name" value="Anti-sigma factor, zinc-finger domain"/>
    <property type="match status" value="1"/>
</dbReference>
<feature type="transmembrane region" description="Helical" evidence="1">
    <location>
        <begin position="89"/>
        <end position="110"/>
    </location>
</feature>
<dbReference type="EMBL" id="CP012643">
    <property type="protein sequence ID" value="ALJ00104.1"/>
    <property type="molecule type" value="Genomic_DNA"/>
</dbReference>
<evidence type="ECO:0000313" key="2">
    <source>
        <dbReference type="EMBL" id="ALJ00104.1"/>
    </source>
</evidence>
<dbReference type="OrthoDB" id="1112758at2"/>
<proteinExistence type="predicted"/>
<protein>
    <recommendedName>
        <fullName evidence="4">Zinc-finger domain-containing protein</fullName>
    </recommendedName>
</protein>
<keyword evidence="1" id="KW-0472">Membrane</keyword>
<dbReference type="Gene3D" id="2.60.40.1120">
    <property type="entry name" value="Carboxypeptidase-like, regulatory domain"/>
    <property type="match status" value="1"/>
</dbReference>
<reference evidence="2 3" key="1">
    <citation type="submission" date="2015-08" db="EMBL/GenBank/DDBJ databases">
        <title>Complete genome sequence of Rufibacter tibetensis strain 1351t, a radiation-resistant bacterium from tibet plateau.</title>
        <authorList>
            <person name="Dai J."/>
        </authorList>
    </citation>
    <scope>NUCLEOTIDE SEQUENCE [LARGE SCALE GENOMIC DNA]</scope>
    <source>
        <strain evidence="2 3">1351</strain>
    </source>
</reference>
<dbReference type="STRING" id="512763.DC20_15385"/>
<dbReference type="RefSeq" id="WP_062544647.1">
    <property type="nucleotide sequence ID" value="NZ_CP012643.1"/>
</dbReference>
<keyword evidence="3" id="KW-1185">Reference proteome</keyword>
<organism evidence="2 3">
    <name type="scientific">Rufibacter tibetensis</name>
    <dbReference type="NCBI Taxonomy" id="512763"/>
    <lineage>
        <taxon>Bacteria</taxon>
        <taxon>Pseudomonadati</taxon>
        <taxon>Bacteroidota</taxon>
        <taxon>Cytophagia</taxon>
        <taxon>Cytophagales</taxon>
        <taxon>Hymenobacteraceae</taxon>
        <taxon>Rufibacter</taxon>
    </lineage>
</organism>
<dbReference type="Pfam" id="PF13715">
    <property type="entry name" value="CarbopepD_reg_2"/>
    <property type="match status" value="1"/>
</dbReference>
<accession>A0A0P0C4N2</accession>
<dbReference type="InterPro" id="IPR008969">
    <property type="entry name" value="CarboxyPept-like_regulatory"/>
</dbReference>
<evidence type="ECO:0008006" key="4">
    <source>
        <dbReference type="Google" id="ProtNLM"/>
    </source>
</evidence>
<evidence type="ECO:0000256" key="1">
    <source>
        <dbReference type="SAM" id="Phobius"/>
    </source>
</evidence>
<evidence type="ECO:0000313" key="3">
    <source>
        <dbReference type="Proteomes" id="UP000061382"/>
    </source>
</evidence>
<keyword evidence="1" id="KW-1133">Transmembrane helix</keyword>
<dbReference type="SUPFAM" id="SSF49464">
    <property type="entry name" value="Carboxypeptidase regulatory domain-like"/>
    <property type="match status" value="1"/>
</dbReference>
<dbReference type="Proteomes" id="UP000061382">
    <property type="component" value="Chromosome"/>
</dbReference>
<dbReference type="InterPro" id="IPR041916">
    <property type="entry name" value="Anti_sigma_zinc_sf"/>
</dbReference>
<keyword evidence="1" id="KW-0812">Transmembrane</keyword>
<dbReference type="AlphaFoldDB" id="A0A0P0C4N2"/>
<name>A0A0P0C4N2_9BACT</name>
<dbReference type="KEGG" id="rti:DC20_15385"/>
<dbReference type="PATRIC" id="fig|512763.3.peg.3383"/>